<accession>A0AAD3S8E7</accession>
<feature type="transmembrane region" description="Helical" evidence="1">
    <location>
        <begin position="47"/>
        <end position="68"/>
    </location>
</feature>
<keyword evidence="1" id="KW-0812">Transmembrane</keyword>
<organism evidence="2 3">
    <name type="scientific">Nepenthes gracilis</name>
    <name type="common">Slender pitcher plant</name>
    <dbReference type="NCBI Taxonomy" id="150966"/>
    <lineage>
        <taxon>Eukaryota</taxon>
        <taxon>Viridiplantae</taxon>
        <taxon>Streptophyta</taxon>
        <taxon>Embryophyta</taxon>
        <taxon>Tracheophyta</taxon>
        <taxon>Spermatophyta</taxon>
        <taxon>Magnoliopsida</taxon>
        <taxon>eudicotyledons</taxon>
        <taxon>Gunneridae</taxon>
        <taxon>Pentapetalae</taxon>
        <taxon>Caryophyllales</taxon>
        <taxon>Nepenthaceae</taxon>
        <taxon>Nepenthes</taxon>
    </lineage>
</organism>
<dbReference type="Proteomes" id="UP001279734">
    <property type="component" value="Unassembled WGS sequence"/>
</dbReference>
<gene>
    <name evidence="2" type="ORF">Nepgr_008165</name>
</gene>
<dbReference type="EMBL" id="BSYO01000006">
    <property type="protein sequence ID" value="GMH06325.1"/>
    <property type="molecule type" value="Genomic_DNA"/>
</dbReference>
<dbReference type="AlphaFoldDB" id="A0AAD3S8E7"/>
<keyword evidence="3" id="KW-1185">Reference proteome</keyword>
<sequence length="70" mass="8213">MVVLVETEDDYQINGIEKNVANAGYFISGRTNSLYDAKQRKNDGKKWLSMFRLWSLSFWWPVVGIWVIPM</sequence>
<comment type="caution">
    <text evidence="2">The sequence shown here is derived from an EMBL/GenBank/DDBJ whole genome shotgun (WGS) entry which is preliminary data.</text>
</comment>
<keyword evidence="1" id="KW-1133">Transmembrane helix</keyword>
<proteinExistence type="predicted"/>
<name>A0AAD3S8E7_NEPGR</name>
<evidence type="ECO:0000256" key="1">
    <source>
        <dbReference type="SAM" id="Phobius"/>
    </source>
</evidence>
<reference evidence="2" key="1">
    <citation type="submission" date="2023-05" db="EMBL/GenBank/DDBJ databases">
        <title>Nepenthes gracilis genome sequencing.</title>
        <authorList>
            <person name="Fukushima K."/>
        </authorList>
    </citation>
    <scope>NUCLEOTIDE SEQUENCE</scope>
    <source>
        <strain evidence="2">SING2019-196</strain>
    </source>
</reference>
<keyword evidence="1" id="KW-0472">Membrane</keyword>
<evidence type="ECO:0000313" key="3">
    <source>
        <dbReference type="Proteomes" id="UP001279734"/>
    </source>
</evidence>
<evidence type="ECO:0000313" key="2">
    <source>
        <dbReference type="EMBL" id="GMH06325.1"/>
    </source>
</evidence>
<protein>
    <submittedName>
        <fullName evidence="2">Uncharacterized protein</fullName>
    </submittedName>
</protein>